<dbReference type="InterPro" id="IPR051010">
    <property type="entry name" value="BCAA_transport"/>
</dbReference>
<dbReference type="AlphaFoldDB" id="A0A6J5ZYZ2"/>
<evidence type="ECO:0000256" key="1">
    <source>
        <dbReference type="ARBA" id="ARBA00022729"/>
    </source>
</evidence>
<proteinExistence type="predicted"/>
<dbReference type="EMBL" id="CAESAO010000121">
    <property type="protein sequence ID" value="CAB4346027.1"/>
    <property type="molecule type" value="Genomic_DNA"/>
</dbReference>
<evidence type="ECO:0000259" key="2">
    <source>
        <dbReference type="Pfam" id="PF13458"/>
    </source>
</evidence>
<dbReference type="Pfam" id="PF13458">
    <property type="entry name" value="Peripla_BP_6"/>
    <property type="match status" value="1"/>
</dbReference>
<keyword evidence="1" id="KW-0732">Signal</keyword>
<name>A0A6J5ZYZ2_9ZZZZ</name>
<dbReference type="Gene3D" id="3.40.50.2300">
    <property type="match status" value="2"/>
</dbReference>
<organism evidence="3">
    <name type="scientific">freshwater metagenome</name>
    <dbReference type="NCBI Taxonomy" id="449393"/>
    <lineage>
        <taxon>unclassified sequences</taxon>
        <taxon>metagenomes</taxon>
        <taxon>ecological metagenomes</taxon>
    </lineage>
</organism>
<sequence>MAAAAALLLTAFSGCGSDRPGVLIDGDQLTVVTSAPLSGELQDAGQAMVNGERLALADAGGMAGPFTVSLMILNSVQGQMKLSSEAQVASNARAAVLAPTSIAYIGDYESSATAISLPLTNQGGIAELSPLSAYGGFTSSEQAGADEPRRFYPSGKRTFVRLVPSQLRETTAQAALQGQQKCRASFVAYSDSPLGKSSAKALSAALKRNSVSTAGSAASSGKSSDVASFAQQVKASGADCLAYGGPINMATAELFNRLITTDSSLRFFTGRGGDSAPFTENLSARAQRATLITGPGPDPEDLGVSGAAFSKRYRAQFGTDPGVPGLYGYEAMAAVLGAIRRSGSAGNNRLRVIAALNATARRDSVLGSYSIGPDGDSTLNSFTVSRVVGGQLVVSQPLTAAIAN</sequence>
<dbReference type="InterPro" id="IPR028081">
    <property type="entry name" value="Leu-bd"/>
</dbReference>
<dbReference type="InterPro" id="IPR028082">
    <property type="entry name" value="Peripla_BP_I"/>
</dbReference>
<dbReference type="PANTHER" id="PTHR30483:SF6">
    <property type="entry name" value="PERIPLASMIC BINDING PROTEIN OF ABC TRANSPORTER FOR NATURAL AMINO ACIDS"/>
    <property type="match status" value="1"/>
</dbReference>
<reference evidence="3" key="1">
    <citation type="submission" date="2020-05" db="EMBL/GenBank/DDBJ databases">
        <authorList>
            <person name="Chiriac C."/>
            <person name="Salcher M."/>
            <person name="Ghai R."/>
            <person name="Kavagutti S V."/>
        </authorList>
    </citation>
    <scope>NUCLEOTIDE SEQUENCE</scope>
</reference>
<dbReference type="PANTHER" id="PTHR30483">
    <property type="entry name" value="LEUCINE-SPECIFIC-BINDING PROTEIN"/>
    <property type="match status" value="1"/>
</dbReference>
<gene>
    <name evidence="3" type="ORF">UFOPK3522_01236</name>
</gene>
<accession>A0A6J5ZYZ2</accession>
<feature type="domain" description="Leucine-binding protein" evidence="2">
    <location>
        <begin position="33"/>
        <end position="388"/>
    </location>
</feature>
<dbReference type="SUPFAM" id="SSF53822">
    <property type="entry name" value="Periplasmic binding protein-like I"/>
    <property type="match status" value="1"/>
</dbReference>
<protein>
    <submittedName>
        <fullName evidence="3">Unannotated protein</fullName>
    </submittedName>
</protein>
<evidence type="ECO:0000313" key="3">
    <source>
        <dbReference type="EMBL" id="CAB4346027.1"/>
    </source>
</evidence>